<feature type="chain" id="PRO_5034215464" description="Chemokine interleukin-8-like domain-containing protein" evidence="2">
    <location>
        <begin position="23"/>
        <end position="93"/>
    </location>
</feature>
<dbReference type="GeneTree" id="ENSGT01030000234769"/>
<dbReference type="Pfam" id="PF00048">
    <property type="entry name" value="IL8"/>
    <property type="match status" value="1"/>
</dbReference>
<name>A0A8C4Z770_GADMO</name>
<dbReference type="InterPro" id="IPR001811">
    <property type="entry name" value="Chemokine_IL8-like_dom"/>
</dbReference>
<evidence type="ECO:0000256" key="1">
    <source>
        <dbReference type="ARBA" id="ARBA00022514"/>
    </source>
</evidence>
<dbReference type="Ensembl" id="ENSGMOT00000008360.2">
    <property type="protein sequence ID" value="ENSGMOP00000008127.2"/>
    <property type="gene ID" value="ENSGMOG00000007597.2"/>
</dbReference>
<dbReference type="InterPro" id="IPR036048">
    <property type="entry name" value="Interleukin_8-like_sf"/>
</dbReference>
<reference evidence="4" key="2">
    <citation type="submission" date="2025-09" db="UniProtKB">
        <authorList>
            <consortium name="Ensembl"/>
        </authorList>
    </citation>
    <scope>IDENTIFICATION</scope>
</reference>
<evidence type="ECO:0000256" key="2">
    <source>
        <dbReference type="SAM" id="SignalP"/>
    </source>
</evidence>
<accession>A0A8C4Z770</accession>
<dbReference type="GO" id="GO:0006955">
    <property type="term" value="P:immune response"/>
    <property type="evidence" value="ECO:0007669"/>
    <property type="project" value="InterPro"/>
</dbReference>
<sequence>MDLKAVFFFICLAALCLTSTEAGIPKCCLQTAKKISAHMLSKVVKWEVQQNNGVCFIQALVLYIRGRKKPVCADLGIKRLLKRRLRVGSNRAV</sequence>
<dbReference type="Proteomes" id="UP000694546">
    <property type="component" value="Chromosome 6"/>
</dbReference>
<evidence type="ECO:0000313" key="5">
    <source>
        <dbReference type="Proteomes" id="UP000694546"/>
    </source>
</evidence>
<protein>
    <recommendedName>
        <fullName evidence="3">Chemokine interleukin-8-like domain-containing protein</fullName>
    </recommendedName>
</protein>
<keyword evidence="1" id="KW-0202">Cytokine</keyword>
<keyword evidence="2" id="KW-0732">Signal</keyword>
<organism evidence="4 5">
    <name type="scientific">Gadus morhua</name>
    <name type="common">Atlantic cod</name>
    <dbReference type="NCBI Taxonomy" id="8049"/>
    <lineage>
        <taxon>Eukaryota</taxon>
        <taxon>Metazoa</taxon>
        <taxon>Chordata</taxon>
        <taxon>Craniata</taxon>
        <taxon>Vertebrata</taxon>
        <taxon>Euteleostomi</taxon>
        <taxon>Actinopterygii</taxon>
        <taxon>Neopterygii</taxon>
        <taxon>Teleostei</taxon>
        <taxon>Neoteleostei</taxon>
        <taxon>Acanthomorphata</taxon>
        <taxon>Zeiogadaria</taxon>
        <taxon>Gadariae</taxon>
        <taxon>Gadiformes</taxon>
        <taxon>Gadoidei</taxon>
        <taxon>Gadidae</taxon>
        <taxon>Gadus</taxon>
    </lineage>
</organism>
<feature type="signal peptide" evidence="2">
    <location>
        <begin position="1"/>
        <end position="22"/>
    </location>
</feature>
<dbReference type="SUPFAM" id="SSF54117">
    <property type="entry name" value="Interleukin 8-like chemokines"/>
    <property type="match status" value="1"/>
</dbReference>
<dbReference type="AlphaFoldDB" id="A0A8C4Z770"/>
<dbReference type="OMA" id="KPICAHP"/>
<dbReference type="GO" id="GO:0008009">
    <property type="term" value="F:chemokine activity"/>
    <property type="evidence" value="ECO:0007669"/>
    <property type="project" value="InterPro"/>
</dbReference>
<dbReference type="Gene3D" id="2.40.50.40">
    <property type="match status" value="1"/>
</dbReference>
<evidence type="ECO:0000259" key="3">
    <source>
        <dbReference type="Pfam" id="PF00048"/>
    </source>
</evidence>
<keyword evidence="5" id="KW-1185">Reference proteome</keyword>
<proteinExistence type="predicted"/>
<evidence type="ECO:0000313" key="4">
    <source>
        <dbReference type="Ensembl" id="ENSGMOP00000008127.2"/>
    </source>
</evidence>
<feature type="domain" description="Chemokine interleukin-8-like" evidence="3">
    <location>
        <begin position="26"/>
        <end position="74"/>
    </location>
</feature>
<reference evidence="4" key="1">
    <citation type="submission" date="2025-08" db="UniProtKB">
        <authorList>
            <consortium name="Ensembl"/>
        </authorList>
    </citation>
    <scope>IDENTIFICATION</scope>
</reference>
<dbReference type="GO" id="GO:0005615">
    <property type="term" value="C:extracellular space"/>
    <property type="evidence" value="ECO:0007669"/>
    <property type="project" value="UniProtKB-KW"/>
</dbReference>